<dbReference type="SUPFAM" id="SSF53474">
    <property type="entry name" value="alpha/beta-Hydrolases"/>
    <property type="match status" value="1"/>
</dbReference>
<dbReference type="PROSITE" id="PS00941">
    <property type="entry name" value="CARBOXYLESTERASE_B_2"/>
    <property type="match status" value="1"/>
</dbReference>
<dbReference type="RefSeq" id="WP_163494155.1">
    <property type="nucleotide sequence ID" value="NZ_CP048711.1"/>
</dbReference>
<organism evidence="2 3">
    <name type="scientific">Kineobactrum salinum</name>
    <dbReference type="NCBI Taxonomy" id="2708301"/>
    <lineage>
        <taxon>Bacteria</taxon>
        <taxon>Pseudomonadati</taxon>
        <taxon>Pseudomonadota</taxon>
        <taxon>Gammaproteobacteria</taxon>
        <taxon>Cellvibrionales</taxon>
        <taxon>Halieaceae</taxon>
        <taxon>Kineobactrum</taxon>
    </lineage>
</organism>
<gene>
    <name evidence="2" type="ORF">G3T16_05365</name>
</gene>
<dbReference type="EMBL" id="CP048711">
    <property type="protein sequence ID" value="QIB64906.1"/>
    <property type="molecule type" value="Genomic_DNA"/>
</dbReference>
<accession>A0A6C0TYQ6</accession>
<evidence type="ECO:0000259" key="1">
    <source>
        <dbReference type="Pfam" id="PF00135"/>
    </source>
</evidence>
<reference evidence="2 3" key="1">
    <citation type="submission" date="2020-02" db="EMBL/GenBank/DDBJ databases">
        <title>Genome sequencing for Kineobactrum sp. M2.</title>
        <authorList>
            <person name="Park S.-J."/>
        </authorList>
    </citation>
    <scope>NUCLEOTIDE SEQUENCE [LARGE SCALE GENOMIC DNA]</scope>
    <source>
        <strain evidence="2 3">M2</strain>
    </source>
</reference>
<dbReference type="AlphaFoldDB" id="A0A6C0TYQ6"/>
<sequence>MSGEIVSTNAGQLRGIRLAEGVRGFRGIPYATPPVGPLRWRPPGPAIPWPGLRDAQTFGMDAVQVSGIRESRAPGMSEDCLYLNVWAPEQPHEGGWPVIIWSGGGGFTTGGGAFVEEDLTRLAARGAVVVSFNYRLGIFGFLAHPALTAESPVGSSGNYGLMDHVAALKWVRENIAAFGGDSSRITYMAESSGAAAGLLLLSTPHENKLFDRAIFLSPGSTSPLLSLAEAEHSAVGLNGSADNITAEDLRAIAGDELLAKAKQLAAPPSNLSVARPLRPVVDGWLITDDKAYTAGRFDPVPIIIGSNEDEGRFFTRRMSIAAQDDYSSYLSSTFGARAAAAAELYPAGSTADVAEAVAAAYGDVSINYPIERLVNAFAERQPQTFRFVYTYRHGETTQPPTHSEEAGTFLDTRPHITPADADMAEKIGSYMLAFAENGNPNAAGLPEWPAYRADTQRYLTLDLPLSTGSHWRADYMRFVSG</sequence>
<proteinExistence type="predicted"/>
<dbReference type="InterPro" id="IPR019819">
    <property type="entry name" value="Carboxylesterase_B_CS"/>
</dbReference>
<dbReference type="KEGG" id="kim:G3T16_05365"/>
<dbReference type="InterPro" id="IPR050309">
    <property type="entry name" value="Type-B_Carboxylest/Lipase"/>
</dbReference>
<dbReference type="InterPro" id="IPR002018">
    <property type="entry name" value="CarbesteraseB"/>
</dbReference>
<dbReference type="PANTHER" id="PTHR11559">
    <property type="entry name" value="CARBOXYLESTERASE"/>
    <property type="match status" value="1"/>
</dbReference>
<feature type="domain" description="Carboxylesterase type B" evidence="1">
    <location>
        <begin position="4"/>
        <end position="474"/>
    </location>
</feature>
<dbReference type="Proteomes" id="UP000477680">
    <property type="component" value="Chromosome"/>
</dbReference>
<evidence type="ECO:0000313" key="2">
    <source>
        <dbReference type="EMBL" id="QIB64906.1"/>
    </source>
</evidence>
<dbReference type="Gene3D" id="3.40.50.1820">
    <property type="entry name" value="alpha/beta hydrolase"/>
    <property type="match status" value="1"/>
</dbReference>
<protein>
    <submittedName>
        <fullName evidence="2">Carboxylesterase family protein</fullName>
    </submittedName>
</protein>
<dbReference type="Pfam" id="PF00135">
    <property type="entry name" value="COesterase"/>
    <property type="match status" value="1"/>
</dbReference>
<evidence type="ECO:0000313" key="3">
    <source>
        <dbReference type="Proteomes" id="UP000477680"/>
    </source>
</evidence>
<dbReference type="InterPro" id="IPR029058">
    <property type="entry name" value="AB_hydrolase_fold"/>
</dbReference>
<name>A0A6C0TYQ6_9GAMM</name>
<keyword evidence="3" id="KW-1185">Reference proteome</keyword>
<dbReference type="SMR" id="A0A6C0TYQ6"/>